<name>A0ABQ3MFD0_9PSEU</name>
<accession>A0ABQ3MFD0</accession>
<dbReference type="Proteomes" id="UP000605568">
    <property type="component" value="Unassembled WGS sequence"/>
</dbReference>
<organism evidence="1 2">
    <name type="scientific">Lentzea cavernae</name>
    <dbReference type="NCBI Taxonomy" id="2020703"/>
    <lineage>
        <taxon>Bacteria</taxon>
        <taxon>Bacillati</taxon>
        <taxon>Actinomycetota</taxon>
        <taxon>Actinomycetes</taxon>
        <taxon>Pseudonocardiales</taxon>
        <taxon>Pseudonocardiaceae</taxon>
        <taxon>Lentzea</taxon>
    </lineage>
</organism>
<sequence length="62" mass="7112">MVCSLLYRVVCKLLSVPAVLLRGEAAKDAELLVLWHENEVVRRQLTGPVRYEPADRFWFAAL</sequence>
<proteinExistence type="predicted"/>
<gene>
    <name evidence="1" type="ORF">GCM10017774_38300</name>
</gene>
<keyword evidence="2" id="KW-1185">Reference proteome</keyword>
<evidence type="ECO:0000313" key="2">
    <source>
        <dbReference type="Proteomes" id="UP000605568"/>
    </source>
</evidence>
<reference evidence="2" key="1">
    <citation type="journal article" date="2019" name="Int. J. Syst. Evol. Microbiol.">
        <title>The Global Catalogue of Microorganisms (GCM) 10K type strain sequencing project: providing services to taxonomists for standard genome sequencing and annotation.</title>
        <authorList>
            <consortium name="The Broad Institute Genomics Platform"/>
            <consortium name="The Broad Institute Genome Sequencing Center for Infectious Disease"/>
            <person name="Wu L."/>
            <person name="Ma J."/>
        </authorList>
    </citation>
    <scope>NUCLEOTIDE SEQUENCE [LARGE SCALE GENOMIC DNA]</scope>
    <source>
        <strain evidence="2">CGMCC 4.7367</strain>
    </source>
</reference>
<evidence type="ECO:0000313" key="1">
    <source>
        <dbReference type="EMBL" id="GHH42245.1"/>
    </source>
</evidence>
<dbReference type="EMBL" id="BNAR01000005">
    <property type="protein sequence ID" value="GHH42245.1"/>
    <property type="molecule type" value="Genomic_DNA"/>
</dbReference>
<comment type="caution">
    <text evidence="1">The sequence shown here is derived from an EMBL/GenBank/DDBJ whole genome shotgun (WGS) entry which is preliminary data.</text>
</comment>
<protein>
    <submittedName>
        <fullName evidence="1">Uncharacterized protein</fullName>
    </submittedName>
</protein>